<protein>
    <submittedName>
        <fullName evidence="2">Uncharacterized protein</fullName>
    </submittedName>
</protein>
<dbReference type="AlphaFoldDB" id="A0A2P6S8K3"/>
<proteinExistence type="predicted"/>
<evidence type="ECO:0000313" key="2">
    <source>
        <dbReference type="EMBL" id="PRQ55021.1"/>
    </source>
</evidence>
<dbReference type="Gramene" id="PRQ55021">
    <property type="protein sequence ID" value="PRQ55021"/>
    <property type="gene ID" value="RchiOBHm_Chr1g0320031"/>
</dbReference>
<keyword evidence="1" id="KW-0472">Membrane</keyword>
<organism evidence="2 3">
    <name type="scientific">Rosa chinensis</name>
    <name type="common">China rose</name>
    <dbReference type="NCBI Taxonomy" id="74649"/>
    <lineage>
        <taxon>Eukaryota</taxon>
        <taxon>Viridiplantae</taxon>
        <taxon>Streptophyta</taxon>
        <taxon>Embryophyta</taxon>
        <taxon>Tracheophyta</taxon>
        <taxon>Spermatophyta</taxon>
        <taxon>Magnoliopsida</taxon>
        <taxon>eudicotyledons</taxon>
        <taxon>Gunneridae</taxon>
        <taxon>Pentapetalae</taxon>
        <taxon>rosids</taxon>
        <taxon>fabids</taxon>
        <taxon>Rosales</taxon>
        <taxon>Rosaceae</taxon>
        <taxon>Rosoideae</taxon>
        <taxon>Rosoideae incertae sedis</taxon>
        <taxon>Rosa</taxon>
    </lineage>
</organism>
<name>A0A2P6S8K3_ROSCH</name>
<sequence length="42" mass="5093">MYIQKKRMSVQPWLFWQVYTVSLLMTGTLVASYWIFIEFISS</sequence>
<evidence type="ECO:0000256" key="1">
    <source>
        <dbReference type="SAM" id="Phobius"/>
    </source>
</evidence>
<evidence type="ECO:0000313" key="3">
    <source>
        <dbReference type="Proteomes" id="UP000238479"/>
    </source>
</evidence>
<feature type="transmembrane region" description="Helical" evidence="1">
    <location>
        <begin position="12"/>
        <end position="36"/>
    </location>
</feature>
<keyword evidence="3" id="KW-1185">Reference proteome</keyword>
<dbReference type="EMBL" id="PDCK01000039">
    <property type="protein sequence ID" value="PRQ55021.1"/>
    <property type="molecule type" value="Genomic_DNA"/>
</dbReference>
<gene>
    <name evidence="2" type="ORF">RchiOBHm_Chr1g0320031</name>
</gene>
<comment type="caution">
    <text evidence="2">The sequence shown here is derived from an EMBL/GenBank/DDBJ whole genome shotgun (WGS) entry which is preliminary data.</text>
</comment>
<accession>A0A2P6S8K3</accession>
<dbReference type="Proteomes" id="UP000238479">
    <property type="component" value="Chromosome 1"/>
</dbReference>
<keyword evidence="1" id="KW-1133">Transmembrane helix</keyword>
<reference evidence="2 3" key="1">
    <citation type="journal article" date="2018" name="Nat. Genet.">
        <title>The Rosa genome provides new insights in the design of modern roses.</title>
        <authorList>
            <person name="Bendahmane M."/>
        </authorList>
    </citation>
    <scope>NUCLEOTIDE SEQUENCE [LARGE SCALE GENOMIC DNA]</scope>
    <source>
        <strain evidence="3">cv. Old Blush</strain>
    </source>
</reference>
<keyword evidence="1" id="KW-0812">Transmembrane</keyword>